<evidence type="ECO:0000256" key="4">
    <source>
        <dbReference type="ARBA" id="ARBA00022692"/>
    </source>
</evidence>
<evidence type="ECO:0000256" key="6">
    <source>
        <dbReference type="ARBA" id="ARBA00023136"/>
    </source>
</evidence>
<dbReference type="Gene3D" id="3.40.50.300">
    <property type="entry name" value="P-loop containing nucleotide triphosphate hydrolases"/>
    <property type="match status" value="1"/>
</dbReference>
<evidence type="ECO:0000259" key="8">
    <source>
        <dbReference type="Pfam" id="PF12696"/>
    </source>
</evidence>
<dbReference type="CDD" id="cd01127">
    <property type="entry name" value="TrwB_TraG_TraD_VirD4"/>
    <property type="match status" value="1"/>
</dbReference>
<feature type="transmembrane region" description="Helical" evidence="7">
    <location>
        <begin position="83"/>
        <end position="113"/>
    </location>
</feature>
<evidence type="ECO:0000256" key="1">
    <source>
        <dbReference type="ARBA" id="ARBA00004651"/>
    </source>
</evidence>
<evidence type="ECO:0000256" key="5">
    <source>
        <dbReference type="ARBA" id="ARBA00022989"/>
    </source>
</evidence>
<comment type="subcellular location">
    <subcellularLocation>
        <location evidence="1">Cell membrane</location>
        <topology evidence="1">Multi-pass membrane protein</topology>
    </subcellularLocation>
</comment>
<gene>
    <name evidence="9" type="ORF">AALT52_00740</name>
</gene>
<dbReference type="InterPro" id="IPR003688">
    <property type="entry name" value="TraG/VirD4"/>
</dbReference>
<sequence length="1009" mass="115955">MFELIKNFLLGVITKTFLAFRTFYGILFIMLVVFLFYIAWLYWKNRSDRQQIKINFSLFKWFTEVFISVDPSENLILTFIKQVWAFVFAMINILALLLIVTGVYFLNLFPFWNRKRKKFKKEVKPKIRFQTGRSFLLMVSGFEAIAILLTCYLSGIVREILHSLATFSVVHDSYTLNLSYLYLEHLFDLKIFLETPIIAIPLLLVLSFLAFKASWVNWQQYRDYNNHESGDDRFATLKELKHQYTKIADRGERYDGESGVPVAHIKANTLSGLKLGALMLYNNRTFSKVIGEIERKAVLNQYKAGYYLIEQQALNMLMVGTTRSGKGEGWVNTIVDITSRAEKQSSLVVGDPKLELGQMAYKILRKRGYDVQILSFQNMDFSMSYNPLMLAIEAAKKGYYEKVQARVNAVAEAIYRKPKKNSSGNDEYWENTSISLFNAITIALIDRANEAYKVGEKDAWDTVTIRNVVTFLTELGSETSYVDANNESVDADDENAIKKSSLTLYFDKLREANDIKHSKFREMADINYRASDFAGEETRGNIYSSMMSGLNLFLQDNIARLTSKNTIDLVNFGNPRRLTLRFKTNEDPELPNRYAYQRATLNFYEVGNQRLGEQRKSKLIIKNARATIDEAGYMTYVVEKTLPKRFKIEVTFKDKVNDSKIWDHKYLFECEKVYKKEKSGRRNKRMRYALDEYTRKKILAGVAVKVIQKPQDTVIDEKSIDFVYSEKPIALFIGIPPNRNEYGPLATLLIDQLFNANYEVALEAGRKNVRRVHFLLDEFTNLPAIPKIGQKLSIAVGQNFQFTLFIQAIAQLIENYGNEETNTIMGNCSLMGLIKTSLYETNEIFSKMLGKKTVTIRDKATNPLKEANPHINEKAIEQDLMTPTQLAKMESGEAVLVRTVKSHDLQGHKVTNDPILLMGKTEMPMRYMFLHEEFDQSVVAADIAVRAEHSGFDLNEVSIAPRKTLKKIEIWTKGLKKKGPKIPFPIRESTKIGSDSITKEKERLIGKVS</sequence>
<accession>A0ABV4DQM0</accession>
<dbReference type="Proteomes" id="UP001565236">
    <property type="component" value="Unassembled WGS sequence"/>
</dbReference>
<feature type="domain" description="TraD/TraG TraM recognition site" evidence="8">
    <location>
        <begin position="771"/>
        <end position="890"/>
    </location>
</feature>
<dbReference type="NCBIfam" id="NF045973">
    <property type="entry name" value="conju_CD1115"/>
    <property type="match status" value="1"/>
</dbReference>
<feature type="transmembrane region" description="Helical" evidence="7">
    <location>
        <begin position="23"/>
        <end position="43"/>
    </location>
</feature>
<evidence type="ECO:0000256" key="3">
    <source>
        <dbReference type="ARBA" id="ARBA00022475"/>
    </source>
</evidence>
<keyword evidence="3" id="KW-1003">Cell membrane</keyword>
<dbReference type="PANTHER" id="PTHR37937">
    <property type="entry name" value="CONJUGATIVE TRANSFER: DNA TRANSPORT"/>
    <property type="match status" value="1"/>
</dbReference>
<dbReference type="InterPro" id="IPR032689">
    <property type="entry name" value="TraG-D_C"/>
</dbReference>
<dbReference type="PANTHER" id="PTHR37937:SF1">
    <property type="entry name" value="CONJUGATIVE TRANSFER: DNA TRANSPORT"/>
    <property type="match status" value="1"/>
</dbReference>
<protein>
    <submittedName>
        <fullName evidence="9">Type IV secretory system conjugative DNA transfer family protein</fullName>
    </submittedName>
</protein>
<proteinExistence type="inferred from homology"/>
<keyword evidence="6 7" id="KW-0472">Membrane</keyword>
<dbReference type="Pfam" id="PF12696">
    <property type="entry name" value="TraG-D_C"/>
    <property type="match status" value="1"/>
</dbReference>
<organism evidence="9 10">
    <name type="scientific">Ligilactobacillus faecis</name>
    <dbReference type="NCBI Taxonomy" id="762833"/>
    <lineage>
        <taxon>Bacteria</taxon>
        <taxon>Bacillati</taxon>
        <taxon>Bacillota</taxon>
        <taxon>Bacilli</taxon>
        <taxon>Lactobacillales</taxon>
        <taxon>Lactobacillaceae</taxon>
        <taxon>Ligilactobacillus</taxon>
    </lineage>
</organism>
<feature type="transmembrane region" description="Helical" evidence="7">
    <location>
        <begin position="134"/>
        <end position="155"/>
    </location>
</feature>
<keyword evidence="5 7" id="KW-1133">Transmembrane helix</keyword>
<comment type="caution">
    <text evidence="9">The sequence shown here is derived from an EMBL/GenBank/DDBJ whole genome shotgun (WGS) entry which is preliminary data.</text>
</comment>
<evidence type="ECO:0000256" key="7">
    <source>
        <dbReference type="SAM" id="Phobius"/>
    </source>
</evidence>
<name>A0ABV4DQM0_9LACO</name>
<evidence type="ECO:0000313" key="9">
    <source>
        <dbReference type="EMBL" id="MEY8661424.1"/>
    </source>
</evidence>
<comment type="similarity">
    <text evidence="2">Belongs to the VirD4/TraG family.</text>
</comment>
<dbReference type="SUPFAM" id="SSF52540">
    <property type="entry name" value="P-loop containing nucleoside triphosphate hydrolases"/>
    <property type="match status" value="1"/>
</dbReference>
<keyword evidence="10" id="KW-1185">Reference proteome</keyword>
<evidence type="ECO:0000256" key="2">
    <source>
        <dbReference type="ARBA" id="ARBA00008806"/>
    </source>
</evidence>
<evidence type="ECO:0000313" key="10">
    <source>
        <dbReference type="Proteomes" id="UP001565236"/>
    </source>
</evidence>
<dbReference type="InterPro" id="IPR027417">
    <property type="entry name" value="P-loop_NTPase"/>
</dbReference>
<dbReference type="EMBL" id="JBCLUF010000002">
    <property type="protein sequence ID" value="MEY8661424.1"/>
    <property type="molecule type" value="Genomic_DNA"/>
</dbReference>
<dbReference type="Pfam" id="PF02534">
    <property type="entry name" value="T4SS-DNA_transf"/>
    <property type="match status" value="1"/>
</dbReference>
<dbReference type="InterPro" id="IPR051539">
    <property type="entry name" value="T4SS-coupling_protein"/>
</dbReference>
<dbReference type="RefSeq" id="WP_369940012.1">
    <property type="nucleotide sequence ID" value="NZ_JBCLUF010000002.1"/>
</dbReference>
<reference evidence="9 10" key="1">
    <citation type="submission" date="2024-03" db="EMBL/GenBank/DDBJ databases">
        <title>Mouse gut bacterial collection (mGBC) of GemPharmatech.</title>
        <authorList>
            <person name="He Y."/>
            <person name="Dong L."/>
            <person name="Wu D."/>
            <person name="Gao X."/>
            <person name="Lin Z."/>
        </authorList>
    </citation>
    <scope>NUCLEOTIDE SEQUENCE [LARGE SCALE GENOMIC DNA]</scope>
    <source>
        <strain evidence="9 10">15-30</strain>
    </source>
</reference>
<keyword evidence="4 7" id="KW-0812">Transmembrane</keyword>